<dbReference type="InterPro" id="IPR018488">
    <property type="entry name" value="cNMP-bd_CS"/>
</dbReference>
<dbReference type="InterPro" id="IPR011990">
    <property type="entry name" value="TPR-like_helical_dom_sf"/>
</dbReference>
<dbReference type="PROSITE" id="PS00889">
    <property type="entry name" value="CNMP_BINDING_2"/>
    <property type="match status" value="1"/>
</dbReference>
<dbReference type="GO" id="GO:0005221">
    <property type="term" value="F:intracellularly cyclic nucleotide-activated monoatomic cation channel activity"/>
    <property type="evidence" value="ECO:0007669"/>
    <property type="project" value="InterPro"/>
</dbReference>
<protein>
    <submittedName>
        <fullName evidence="12">Cyclic nucleotide-binding domain-containing protein</fullName>
    </submittedName>
</protein>
<dbReference type="Gene3D" id="1.25.40.10">
    <property type="entry name" value="Tetratricopeptide repeat domain"/>
    <property type="match status" value="1"/>
</dbReference>
<keyword evidence="8" id="KW-0407">Ion channel</keyword>
<dbReference type="EMBL" id="JACXWA010000061">
    <property type="protein sequence ID" value="MBD3870414.1"/>
    <property type="molecule type" value="Genomic_DNA"/>
</dbReference>
<dbReference type="PROSITE" id="PS50005">
    <property type="entry name" value="TPR"/>
    <property type="match status" value="1"/>
</dbReference>
<feature type="domain" description="Cyclic nucleotide-binding" evidence="11">
    <location>
        <begin position="142"/>
        <end position="262"/>
    </location>
</feature>
<keyword evidence="3" id="KW-0812">Transmembrane</keyword>
<evidence type="ECO:0000259" key="11">
    <source>
        <dbReference type="PROSITE" id="PS50042"/>
    </source>
</evidence>
<feature type="compositionally biased region" description="Basic and acidic residues" evidence="10">
    <location>
        <begin position="107"/>
        <end position="119"/>
    </location>
</feature>
<evidence type="ECO:0000256" key="9">
    <source>
        <dbReference type="PROSITE-ProRule" id="PRU00339"/>
    </source>
</evidence>
<keyword evidence="4" id="KW-1133">Transmembrane helix</keyword>
<dbReference type="Proteomes" id="UP000598633">
    <property type="component" value="Unassembled WGS sequence"/>
</dbReference>
<evidence type="ECO:0000313" key="12">
    <source>
        <dbReference type="EMBL" id="MBD3870414.1"/>
    </source>
</evidence>
<dbReference type="CDD" id="cd00038">
    <property type="entry name" value="CAP_ED"/>
    <property type="match status" value="1"/>
</dbReference>
<dbReference type="GO" id="GO:0016020">
    <property type="term" value="C:membrane"/>
    <property type="evidence" value="ECO:0007669"/>
    <property type="project" value="UniProtKB-SubCell"/>
</dbReference>
<organism evidence="12 13">
    <name type="scientific">Candidatus Sulfomarinibacter kjeldsenii</name>
    <dbReference type="NCBI Taxonomy" id="2885994"/>
    <lineage>
        <taxon>Bacteria</taxon>
        <taxon>Pseudomonadati</taxon>
        <taxon>Acidobacteriota</taxon>
        <taxon>Thermoanaerobaculia</taxon>
        <taxon>Thermoanaerobaculales</taxon>
        <taxon>Candidatus Sulfomarinibacteraceae</taxon>
        <taxon>Candidatus Sulfomarinibacter</taxon>
    </lineage>
</organism>
<gene>
    <name evidence="12" type="ORF">IFJ97_03515</name>
</gene>
<dbReference type="InterPro" id="IPR000595">
    <property type="entry name" value="cNMP-bd_dom"/>
</dbReference>
<evidence type="ECO:0000256" key="1">
    <source>
        <dbReference type="ARBA" id="ARBA00004141"/>
    </source>
</evidence>
<evidence type="ECO:0000256" key="2">
    <source>
        <dbReference type="ARBA" id="ARBA00022448"/>
    </source>
</evidence>
<dbReference type="SMART" id="SM00100">
    <property type="entry name" value="cNMP"/>
    <property type="match status" value="1"/>
</dbReference>
<dbReference type="PROSITE" id="PS50042">
    <property type="entry name" value="CNMP_BINDING_3"/>
    <property type="match status" value="1"/>
</dbReference>
<comment type="subcellular location">
    <subcellularLocation>
        <location evidence="1">Membrane</location>
        <topology evidence="1">Multi-pass membrane protein</topology>
    </subcellularLocation>
</comment>
<dbReference type="PANTHER" id="PTHR45638">
    <property type="entry name" value="CYCLIC NUCLEOTIDE-GATED CATION CHANNEL SUBUNIT A"/>
    <property type="match status" value="1"/>
</dbReference>
<reference evidence="12 13" key="1">
    <citation type="submission" date="2020-08" db="EMBL/GenBank/DDBJ databases">
        <title>Acidobacteriota in marine sediments use diverse sulfur dissimilation pathways.</title>
        <authorList>
            <person name="Wasmund K."/>
        </authorList>
    </citation>
    <scope>NUCLEOTIDE SEQUENCE [LARGE SCALE GENOMIC DNA]</scope>
    <source>
        <strain evidence="12">MAG AM3-A</strain>
    </source>
</reference>
<accession>A0A8J6Y6F2</accession>
<dbReference type="PRINTS" id="PR00103">
    <property type="entry name" value="CAMPKINASE"/>
</dbReference>
<name>A0A8J6Y6F2_9BACT</name>
<keyword evidence="5" id="KW-0406">Ion transport</keyword>
<dbReference type="InterPro" id="IPR014710">
    <property type="entry name" value="RmlC-like_jellyroll"/>
</dbReference>
<evidence type="ECO:0000256" key="8">
    <source>
        <dbReference type="ARBA" id="ARBA00023303"/>
    </source>
</evidence>
<keyword evidence="9" id="KW-0802">TPR repeat</keyword>
<dbReference type="AlphaFoldDB" id="A0A8J6Y6F2"/>
<dbReference type="Pfam" id="PF00027">
    <property type="entry name" value="cNMP_binding"/>
    <property type="match status" value="1"/>
</dbReference>
<evidence type="ECO:0000256" key="10">
    <source>
        <dbReference type="SAM" id="MobiDB-lite"/>
    </source>
</evidence>
<evidence type="ECO:0000256" key="4">
    <source>
        <dbReference type="ARBA" id="ARBA00022989"/>
    </source>
</evidence>
<evidence type="ECO:0000256" key="5">
    <source>
        <dbReference type="ARBA" id="ARBA00023065"/>
    </source>
</evidence>
<dbReference type="PANTHER" id="PTHR45638:SF11">
    <property type="entry name" value="CYCLIC NUCLEOTIDE-GATED CATION CHANNEL SUBUNIT A"/>
    <property type="match status" value="1"/>
</dbReference>
<comment type="caution">
    <text evidence="12">The sequence shown here is derived from an EMBL/GenBank/DDBJ whole genome shotgun (WGS) entry which is preliminary data.</text>
</comment>
<proteinExistence type="predicted"/>
<dbReference type="PROSITE" id="PS00888">
    <property type="entry name" value="CNMP_BINDING_1"/>
    <property type="match status" value="1"/>
</dbReference>
<dbReference type="InterPro" id="IPR018490">
    <property type="entry name" value="cNMP-bd_dom_sf"/>
</dbReference>
<dbReference type="SUPFAM" id="SSF51206">
    <property type="entry name" value="cAMP-binding domain-like"/>
    <property type="match status" value="1"/>
</dbReference>
<sequence>MKIGSSRVAIDQLDRYFAKKEYDKALEAIKKQLMKNPNQLNLRLRQAEILDLQGKRHKAIFIYRDIAETQARDGFYARAIAAYKKILKLDPEQNVHSEMARLIEEDRRTKMASHERRELTGSLEEESSNTNQELKELQASELFSSFEPEALVEIITSTELRSYNEGDIIVTEGEAGSSLFLVVGGSVKVFTRTEDGGNMPLAELGPGDFFGEVSLLTGRPRTATITASTEVTAIELDRTNLDRIAEGHPEVGKVLEDFYERRAKDTVEAVIKRIRDETR</sequence>
<dbReference type="InterPro" id="IPR050866">
    <property type="entry name" value="CNG_cation_channel"/>
</dbReference>
<feature type="repeat" description="TPR" evidence="9">
    <location>
        <begin position="60"/>
        <end position="93"/>
    </location>
</feature>
<keyword evidence="2" id="KW-0813">Transport</keyword>
<dbReference type="InterPro" id="IPR019734">
    <property type="entry name" value="TPR_rpt"/>
</dbReference>
<evidence type="ECO:0000256" key="3">
    <source>
        <dbReference type="ARBA" id="ARBA00022692"/>
    </source>
</evidence>
<dbReference type="GO" id="GO:0044877">
    <property type="term" value="F:protein-containing complex binding"/>
    <property type="evidence" value="ECO:0007669"/>
    <property type="project" value="TreeGrafter"/>
</dbReference>
<evidence type="ECO:0000256" key="6">
    <source>
        <dbReference type="ARBA" id="ARBA00023136"/>
    </source>
</evidence>
<dbReference type="Gene3D" id="2.60.120.10">
    <property type="entry name" value="Jelly Rolls"/>
    <property type="match status" value="1"/>
</dbReference>
<keyword evidence="7" id="KW-1071">Ligand-gated ion channel</keyword>
<keyword evidence="6" id="KW-0472">Membrane</keyword>
<evidence type="ECO:0000313" key="13">
    <source>
        <dbReference type="Proteomes" id="UP000598633"/>
    </source>
</evidence>
<evidence type="ECO:0000256" key="7">
    <source>
        <dbReference type="ARBA" id="ARBA00023286"/>
    </source>
</evidence>
<dbReference type="SUPFAM" id="SSF48452">
    <property type="entry name" value="TPR-like"/>
    <property type="match status" value="1"/>
</dbReference>
<feature type="region of interest" description="Disordered" evidence="10">
    <location>
        <begin position="107"/>
        <end position="131"/>
    </location>
</feature>